<dbReference type="SUPFAM" id="SSF49785">
    <property type="entry name" value="Galactose-binding domain-like"/>
    <property type="match status" value="1"/>
</dbReference>
<dbReference type="Proteomes" id="UP000198618">
    <property type="component" value="Unassembled WGS sequence"/>
</dbReference>
<evidence type="ECO:0008006" key="3">
    <source>
        <dbReference type="Google" id="ProtNLM"/>
    </source>
</evidence>
<gene>
    <name evidence="1" type="ORF">SAMN05216389_12640</name>
</gene>
<dbReference type="EMBL" id="FOHE01000026">
    <property type="protein sequence ID" value="SET77047.1"/>
    <property type="molecule type" value="Genomic_DNA"/>
</dbReference>
<reference evidence="1 2" key="1">
    <citation type="submission" date="2016-10" db="EMBL/GenBank/DDBJ databases">
        <authorList>
            <person name="de Groot N.N."/>
        </authorList>
    </citation>
    <scope>NUCLEOTIDE SEQUENCE [LARGE SCALE GENOMIC DNA]</scope>
    <source>
        <strain evidence="1 2">IBRC-M 10780</strain>
    </source>
</reference>
<dbReference type="STRING" id="930131.SAMN05216389_12640"/>
<organism evidence="1 2">
    <name type="scientific">Oceanobacillus limi</name>
    <dbReference type="NCBI Taxonomy" id="930131"/>
    <lineage>
        <taxon>Bacteria</taxon>
        <taxon>Bacillati</taxon>
        <taxon>Bacillota</taxon>
        <taxon>Bacilli</taxon>
        <taxon>Bacillales</taxon>
        <taxon>Bacillaceae</taxon>
        <taxon>Oceanobacillus</taxon>
    </lineage>
</organism>
<dbReference type="Gene3D" id="2.60.120.260">
    <property type="entry name" value="Galactose-binding domain-like"/>
    <property type="match status" value="1"/>
</dbReference>
<dbReference type="RefSeq" id="WP_170840851.1">
    <property type="nucleotide sequence ID" value="NZ_FOHE01000026.1"/>
</dbReference>
<proteinExistence type="predicted"/>
<evidence type="ECO:0000313" key="1">
    <source>
        <dbReference type="EMBL" id="SET77047.1"/>
    </source>
</evidence>
<protein>
    <recommendedName>
        <fullName evidence="3">Carbohydrate binding domain-containing protein</fullName>
    </recommendedName>
</protein>
<dbReference type="NCBIfam" id="NF033675">
    <property type="entry name" value="NTTRR-F1"/>
    <property type="match status" value="1"/>
</dbReference>
<keyword evidence="2" id="KW-1185">Reference proteome</keyword>
<dbReference type="AlphaFoldDB" id="A0A1I0H2X5"/>
<sequence length="173" mass="18174">MTINNLIVNGSFETGDFTGWEVINADIISEFAHSGNYSARLANSTVAASLSQIVPAEPGEAYELLVSLSKSNLQQSPTILLQVLFLDDANNVVAVGLETEIEYGSIPVILDDTWLEVYQTTDVSPTGTTQAQVIISKPISSLTAPFIYVDDVSLLDVSDSGAPGPTGPTGAPG</sequence>
<accession>A0A1I0H2X5</accession>
<evidence type="ECO:0000313" key="2">
    <source>
        <dbReference type="Proteomes" id="UP000198618"/>
    </source>
</evidence>
<dbReference type="InterPro" id="IPR008979">
    <property type="entry name" value="Galactose-bd-like_sf"/>
</dbReference>
<feature type="non-terminal residue" evidence="1">
    <location>
        <position position="173"/>
    </location>
</feature>
<name>A0A1I0H2X5_9BACI</name>